<keyword evidence="1" id="KW-0812">Transmembrane</keyword>
<evidence type="ECO:0000313" key="2">
    <source>
        <dbReference type="EMBL" id="KKO05713.1"/>
    </source>
</evidence>
<keyword evidence="1" id="KW-1133">Transmembrane helix</keyword>
<keyword evidence="1" id="KW-0472">Membrane</keyword>
<dbReference type="AlphaFoldDB" id="A0A0F9W0D3"/>
<evidence type="ECO:0000256" key="1">
    <source>
        <dbReference type="SAM" id="Phobius"/>
    </source>
</evidence>
<organism evidence="2">
    <name type="scientific">marine sediment metagenome</name>
    <dbReference type="NCBI Taxonomy" id="412755"/>
    <lineage>
        <taxon>unclassified sequences</taxon>
        <taxon>metagenomes</taxon>
        <taxon>ecological metagenomes</taxon>
    </lineage>
</organism>
<sequence length="63" mass="7510">MLNKMDFRIKREVFIPLVEFSFMVGGRVFYILGIGMHECFKSSYPKLRLRRGFTPYVIKLEGF</sequence>
<reference evidence="2" key="1">
    <citation type="journal article" date="2015" name="Nature">
        <title>Complex archaea that bridge the gap between prokaryotes and eukaryotes.</title>
        <authorList>
            <person name="Spang A."/>
            <person name="Saw J.H."/>
            <person name="Jorgensen S.L."/>
            <person name="Zaremba-Niedzwiedzka K."/>
            <person name="Martijn J."/>
            <person name="Lind A.E."/>
            <person name="van Eijk R."/>
            <person name="Schleper C."/>
            <person name="Guy L."/>
            <person name="Ettema T.J."/>
        </authorList>
    </citation>
    <scope>NUCLEOTIDE SEQUENCE</scope>
</reference>
<gene>
    <name evidence="2" type="ORF">LCGC14_0073530</name>
</gene>
<protein>
    <submittedName>
        <fullName evidence="2">Uncharacterized protein</fullName>
    </submittedName>
</protein>
<feature type="transmembrane region" description="Helical" evidence="1">
    <location>
        <begin position="20"/>
        <end position="40"/>
    </location>
</feature>
<comment type="caution">
    <text evidence="2">The sequence shown here is derived from an EMBL/GenBank/DDBJ whole genome shotgun (WGS) entry which is preliminary data.</text>
</comment>
<accession>A0A0F9W0D3</accession>
<dbReference type="EMBL" id="LAZR01000018">
    <property type="protein sequence ID" value="KKO05713.1"/>
    <property type="molecule type" value="Genomic_DNA"/>
</dbReference>
<name>A0A0F9W0D3_9ZZZZ</name>
<proteinExistence type="predicted"/>